<sequence length="80" mass="9624">MEYNIDKEPFFEDSLAIVKDVFKDQLYDLSEQDFRELTIEIMDTCLLAGGDYDSENIRFYANEYIKKNFYHRFKKARGAF</sequence>
<dbReference type="EMBL" id="JQBL01000011">
    <property type="protein sequence ID" value="KRN50252.1"/>
    <property type="molecule type" value="Genomic_DNA"/>
</dbReference>
<gene>
    <name evidence="1" type="ORF">IV49_GL000262</name>
</gene>
<keyword evidence="2" id="KW-1185">Reference proteome</keyword>
<comment type="caution">
    <text evidence="1">The sequence shown here is derived from an EMBL/GenBank/DDBJ whole genome shotgun (WGS) entry which is preliminary data.</text>
</comment>
<protein>
    <submittedName>
        <fullName evidence="1">Uncharacterized protein</fullName>
    </submittedName>
</protein>
<name>A0A0R2HJW4_9FIRM</name>
<proteinExistence type="predicted"/>
<evidence type="ECO:0000313" key="1">
    <source>
        <dbReference type="EMBL" id="KRN50252.1"/>
    </source>
</evidence>
<dbReference type="PATRIC" id="fig|1410657.5.peg.275"/>
<evidence type="ECO:0000313" key="2">
    <source>
        <dbReference type="Proteomes" id="UP000051841"/>
    </source>
</evidence>
<organism evidence="1 2">
    <name type="scientific">Kandleria vitulina DSM 20405</name>
    <dbReference type="NCBI Taxonomy" id="1410657"/>
    <lineage>
        <taxon>Bacteria</taxon>
        <taxon>Bacillati</taxon>
        <taxon>Bacillota</taxon>
        <taxon>Erysipelotrichia</taxon>
        <taxon>Erysipelotrichales</taxon>
        <taxon>Coprobacillaceae</taxon>
        <taxon>Kandleria</taxon>
    </lineage>
</organism>
<dbReference type="RefSeq" id="WP_029069969.1">
    <property type="nucleotide sequence ID" value="NZ_JNKN01000012.1"/>
</dbReference>
<dbReference type="AlphaFoldDB" id="A0A0R2HJW4"/>
<reference evidence="1 2" key="1">
    <citation type="journal article" date="2015" name="Genome Announc.">
        <title>Expanding the biotechnology potential of lactobacilli through comparative genomics of 213 strains and associated genera.</title>
        <authorList>
            <person name="Sun Z."/>
            <person name="Harris H.M."/>
            <person name="McCann A."/>
            <person name="Guo C."/>
            <person name="Argimon S."/>
            <person name="Zhang W."/>
            <person name="Yang X."/>
            <person name="Jeffery I.B."/>
            <person name="Cooney J.C."/>
            <person name="Kagawa T.F."/>
            <person name="Liu W."/>
            <person name="Song Y."/>
            <person name="Salvetti E."/>
            <person name="Wrobel A."/>
            <person name="Rasinkangas P."/>
            <person name="Parkhill J."/>
            <person name="Rea M.C."/>
            <person name="O'Sullivan O."/>
            <person name="Ritari J."/>
            <person name="Douillard F.P."/>
            <person name="Paul Ross R."/>
            <person name="Yang R."/>
            <person name="Briner A.E."/>
            <person name="Felis G.E."/>
            <person name="de Vos W.M."/>
            <person name="Barrangou R."/>
            <person name="Klaenhammer T.R."/>
            <person name="Caufield P.W."/>
            <person name="Cui Y."/>
            <person name="Zhang H."/>
            <person name="O'Toole P.W."/>
        </authorList>
    </citation>
    <scope>NUCLEOTIDE SEQUENCE [LARGE SCALE GENOMIC DNA]</scope>
    <source>
        <strain evidence="1 2">DSM 20405</strain>
    </source>
</reference>
<dbReference type="Proteomes" id="UP000051841">
    <property type="component" value="Unassembled WGS sequence"/>
</dbReference>
<accession>A0A0R2HJW4</accession>